<organism evidence="2">
    <name type="scientific">Racemicystis crocea</name>
    <dbReference type="NCBI Taxonomy" id="1707966"/>
    <lineage>
        <taxon>Bacteria</taxon>
        <taxon>Pseudomonadati</taxon>
        <taxon>Myxococcota</taxon>
        <taxon>Polyangia</taxon>
        <taxon>Polyangiales</taxon>
        <taxon>Polyangiaceae</taxon>
    </lineage>
</organism>
<dbReference type="GO" id="GO:0071949">
    <property type="term" value="F:FAD binding"/>
    <property type="evidence" value="ECO:0007669"/>
    <property type="project" value="InterPro"/>
</dbReference>
<dbReference type="AlphaFoldDB" id="A0A3S5GYM6"/>
<reference evidence="2" key="1">
    <citation type="journal article" date="2018" name="J. Ind. Microbiol. Biotechnol.">
        <title>Genome mining reveals uncommon alkylpyrones as type III PKS products from myxobacteria.</title>
        <authorList>
            <person name="Hug J.J."/>
            <person name="Panter F."/>
            <person name="Krug D."/>
            <person name="Muller R."/>
        </authorList>
    </citation>
    <scope>NUCLEOTIDE SEQUENCE</scope>
    <source>
        <strain evidence="2">SBSr021</strain>
    </source>
</reference>
<evidence type="ECO:0000313" key="2">
    <source>
        <dbReference type="EMBL" id="AYM54528.1"/>
    </source>
</evidence>
<dbReference type="Gene3D" id="3.50.50.60">
    <property type="entry name" value="FAD/NAD(P)-binding domain"/>
    <property type="match status" value="1"/>
</dbReference>
<accession>A0A3S5GYM6</accession>
<dbReference type="PANTHER" id="PTHR42685:SF19">
    <property type="entry name" value="POSSIBLE OXIDOREDUCTASE"/>
    <property type="match status" value="1"/>
</dbReference>
<dbReference type="Pfam" id="PF01494">
    <property type="entry name" value="FAD_binding_3"/>
    <property type="match status" value="1"/>
</dbReference>
<evidence type="ECO:0000259" key="1">
    <source>
        <dbReference type="Pfam" id="PF01494"/>
    </source>
</evidence>
<feature type="domain" description="FAD-binding" evidence="1">
    <location>
        <begin position="5"/>
        <end position="305"/>
    </location>
</feature>
<dbReference type="InterPro" id="IPR036188">
    <property type="entry name" value="FAD/NAD-bd_sf"/>
</dbReference>
<protein>
    <submittedName>
        <fullName evidence="2">FAD-dependent oxidoreductase</fullName>
    </submittedName>
</protein>
<dbReference type="InterPro" id="IPR002938">
    <property type="entry name" value="FAD-bd"/>
</dbReference>
<dbReference type="PRINTS" id="PR00420">
    <property type="entry name" value="RNGMNOXGNASE"/>
</dbReference>
<proteinExistence type="predicted"/>
<sequence length="373" mass="39690">MKSQRVLVIGGGLAGLAAAISAAQRGARVTLCESHAYGRDKLCGEFLSGEVAADFEALGAGDWIDALGAVPMRRAALIAARPGAREARLDLAFPGPPGRSITRRALEAFLAERARAAGVELIERAPVRALDARAGAWRFSTSAREGEVDHVICAFGKRSTLDKAMDLPRAREKPETYAAAKAYFEADPGALESDVELYLIDGGYVGLNAVEGGRIGLCALLPGEATHDWSRLAARLSRSPALARRLAVLGRPAGPLRGLYRFGFGPQRLVAFDARRTAFALLAGDAARMMPPFTGDGMAVALRSGRLAAAALEARDPAAAYQRAYQREFRARLFSANALHRLLLYPAAFAALAPLVGKSPRLVEALYALTRGR</sequence>
<dbReference type="EMBL" id="MH908924">
    <property type="protein sequence ID" value="AYM54528.1"/>
    <property type="molecule type" value="Genomic_DNA"/>
</dbReference>
<dbReference type="SUPFAM" id="SSF51905">
    <property type="entry name" value="FAD/NAD(P)-binding domain"/>
    <property type="match status" value="1"/>
</dbReference>
<dbReference type="PANTHER" id="PTHR42685">
    <property type="entry name" value="GERANYLGERANYL DIPHOSPHATE REDUCTASE"/>
    <property type="match status" value="1"/>
</dbReference>
<dbReference type="InterPro" id="IPR050407">
    <property type="entry name" value="Geranylgeranyl_reductase"/>
</dbReference>
<name>A0A3S5GYM6_9BACT</name>